<gene>
    <name evidence="1" type="ORF">GCM10023331_23300</name>
</gene>
<reference evidence="2" key="1">
    <citation type="journal article" date="2019" name="Int. J. Syst. Evol. Microbiol.">
        <title>The Global Catalogue of Microorganisms (GCM) 10K type strain sequencing project: providing services to taxonomists for standard genome sequencing and annotation.</title>
        <authorList>
            <consortium name="The Broad Institute Genomics Platform"/>
            <consortium name="The Broad Institute Genome Sequencing Center for Infectious Disease"/>
            <person name="Wu L."/>
            <person name="Ma J."/>
        </authorList>
    </citation>
    <scope>NUCLEOTIDE SEQUENCE [LARGE SCALE GENOMIC DNA]</scope>
    <source>
        <strain evidence="2">JCM 18326</strain>
    </source>
</reference>
<dbReference type="InterPro" id="IPR011050">
    <property type="entry name" value="Pectin_lyase_fold/virulence"/>
</dbReference>
<evidence type="ECO:0000313" key="2">
    <source>
        <dbReference type="Proteomes" id="UP001500298"/>
    </source>
</evidence>
<name>A0ABP9DGJ5_9BACT</name>
<accession>A0ABP9DGJ5</accession>
<evidence type="ECO:0000313" key="1">
    <source>
        <dbReference type="EMBL" id="GAA4837440.1"/>
    </source>
</evidence>
<sequence>MAQGVFTVSNTVKVPAQYTSLATAVAEVPSGSTLMLQPSDRPYEQVLINKNIKIVGGGFKEREAYNEIASSVDRIIVLPGGYQVELVNLKTAKLEINDFNASGNQDFGKVEIEYCQVNLLDLQVSDVSTFVLDMNVMNSLVPRFDMVSASTIGGSSIQFSNNVIGYLSGIKGGCTFVNNLFIPGNLNVRAFEGVEDVMLLDNIFYGTTGANKIGILTASGCVLKNNIAFQLEDKFTESSIDNTLEGNVDDTNPRFTAVRSSSSFVNMSLESNLSLEENSPALGTGYQGGDVGITGGAYPFVPSRRYAMPYIKSIKIDKPVIDQQQKVRVTIEAEYPSN</sequence>
<dbReference type="SUPFAM" id="SSF51126">
    <property type="entry name" value="Pectin lyase-like"/>
    <property type="match status" value="1"/>
</dbReference>
<dbReference type="EMBL" id="BAABJX010000035">
    <property type="protein sequence ID" value="GAA4837440.1"/>
    <property type="molecule type" value="Genomic_DNA"/>
</dbReference>
<comment type="caution">
    <text evidence="1">The sequence shown here is derived from an EMBL/GenBank/DDBJ whole genome shotgun (WGS) entry which is preliminary data.</text>
</comment>
<proteinExistence type="predicted"/>
<dbReference type="Proteomes" id="UP001500298">
    <property type="component" value="Unassembled WGS sequence"/>
</dbReference>
<keyword evidence="2" id="KW-1185">Reference proteome</keyword>
<protein>
    <submittedName>
        <fullName evidence="1">Uncharacterized protein</fullName>
    </submittedName>
</protein>
<organism evidence="1 2">
    <name type="scientific">Algivirga pacifica</name>
    <dbReference type="NCBI Taxonomy" id="1162670"/>
    <lineage>
        <taxon>Bacteria</taxon>
        <taxon>Pseudomonadati</taxon>
        <taxon>Bacteroidota</taxon>
        <taxon>Cytophagia</taxon>
        <taxon>Cytophagales</taxon>
        <taxon>Flammeovirgaceae</taxon>
        <taxon>Algivirga</taxon>
    </lineage>
</organism>